<accession>A0ABT3WWQ7</accession>
<keyword evidence="4" id="KW-1185">Reference proteome</keyword>
<dbReference type="InterPro" id="IPR012361">
    <property type="entry name" value="GalT_short"/>
</dbReference>
<gene>
    <name evidence="3" type="ORF">OS242_03985</name>
</gene>
<dbReference type="EMBL" id="JAPMLT010000001">
    <property type="protein sequence ID" value="MCX7569118.1"/>
    <property type="molecule type" value="Genomic_DNA"/>
</dbReference>
<dbReference type="Gene3D" id="3.30.428.10">
    <property type="entry name" value="HIT-like"/>
    <property type="match status" value="1"/>
</dbReference>
<protein>
    <submittedName>
        <fullName evidence="3">DUF4931 domain-containing protein</fullName>
    </submittedName>
</protein>
<name>A0ABT3WWQ7_9BACL</name>
<organism evidence="3 4">
    <name type="scientific">Tumebacillus lacus</name>
    <dbReference type="NCBI Taxonomy" id="2995335"/>
    <lineage>
        <taxon>Bacteria</taxon>
        <taxon>Bacillati</taxon>
        <taxon>Bacillota</taxon>
        <taxon>Bacilli</taxon>
        <taxon>Bacillales</taxon>
        <taxon>Alicyclobacillaceae</taxon>
        <taxon>Tumebacillus</taxon>
    </lineage>
</organism>
<dbReference type="Pfam" id="PF20956">
    <property type="entry name" value="DUF4931_C"/>
    <property type="match status" value="1"/>
</dbReference>
<proteinExistence type="predicted"/>
<evidence type="ECO:0000313" key="4">
    <source>
        <dbReference type="Proteomes" id="UP001208017"/>
    </source>
</evidence>
<evidence type="ECO:0000313" key="3">
    <source>
        <dbReference type="EMBL" id="MCX7569118.1"/>
    </source>
</evidence>
<comment type="caution">
    <text evidence="3">The sequence shown here is derived from an EMBL/GenBank/DDBJ whole genome shotgun (WGS) entry which is preliminary data.</text>
</comment>
<dbReference type="PIRSF" id="PIRSF031505">
    <property type="entry name" value="GalT_short"/>
    <property type="match status" value="1"/>
</dbReference>
<feature type="domain" description="DUF4931" evidence="2">
    <location>
        <begin position="135"/>
        <end position="253"/>
    </location>
</feature>
<dbReference type="SUPFAM" id="SSF54197">
    <property type="entry name" value="HIT-like"/>
    <property type="match status" value="1"/>
</dbReference>
<dbReference type="InterPro" id="IPR046322">
    <property type="entry name" value="DUF4931"/>
</dbReference>
<dbReference type="RefSeq" id="WP_267150339.1">
    <property type="nucleotide sequence ID" value="NZ_JAPMLT010000001.1"/>
</dbReference>
<dbReference type="Pfam" id="PF16285">
    <property type="entry name" value="DUF4931_N"/>
    <property type="match status" value="1"/>
</dbReference>
<dbReference type="Proteomes" id="UP001208017">
    <property type="component" value="Unassembled WGS sequence"/>
</dbReference>
<evidence type="ECO:0000259" key="2">
    <source>
        <dbReference type="Pfam" id="PF20956"/>
    </source>
</evidence>
<dbReference type="InterPro" id="IPR049285">
    <property type="entry name" value="DUF4931_C"/>
</dbReference>
<sequence length="255" mass="29404">MTNTHLHFDSHLSKQKPNSIIQRDTSCPFCDREQLDEILAEQGPILLVKNKFPTLKDTLQTVLIETDTCESEFATYEREHLHALIRFGVEEWLRMSESGAYTSVIFYKNHGPYSGGSIHHPHMQIVGLKDVDYRDHMRPDHFVGHTIAKTPGVTFNVSTLPRIGFFEFNVLLHDFSRLDRMADYIQVAAHYTLHHFHKSCNSYNLFFYQLENGEIACKIVPRFVTTPIFVGFSIPQVSDRIADVAAQIQEIYFAK</sequence>
<reference evidence="3 4" key="1">
    <citation type="submission" date="2022-11" db="EMBL/GenBank/DDBJ databases">
        <title>Study of microbial diversity in lake waters.</title>
        <authorList>
            <person name="Zhang J."/>
        </authorList>
    </citation>
    <scope>NUCLEOTIDE SEQUENCE [LARGE SCALE GENOMIC DNA]</scope>
    <source>
        <strain evidence="3 4">DT12</strain>
    </source>
</reference>
<dbReference type="InterPro" id="IPR036265">
    <property type="entry name" value="HIT-like_sf"/>
</dbReference>
<evidence type="ECO:0000259" key="1">
    <source>
        <dbReference type="Pfam" id="PF16285"/>
    </source>
</evidence>
<feature type="domain" description="DUF4931" evidence="1">
    <location>
        <begin position="8"/>
        <end position="131"/>
    </location>
</feature>